<feature type="compositionally biased region" description="Low complexity" evidence="1">
    <location>
        <begin position="32"/>
        <end position="56"/>
    </location>
</feature>
<comment type="caution">
    <text evidence="3">The sequence shown here is derived from an EMBL/GenBank/DDBJ whole genome shotgun (WGS) entry which is preliminary data.</text>
</comment>
<keyword evidence="4" id="KW-1185">Reference proteome</keyword>
<proteinExistence type="predicted"/>
<evidence type="ECO:0008006" key="5">
    <source>
        <dbReference type="Google" id="ProtNLM"/>
    </source>
</evidence>
<dbReference type="RefSeq" id="WP_272010087.1">
    <property type="nucleotide sequence ID" value="NZ_JAQNDN010000027.1"/>
</dbReference>
<evidence type="ECO:0000313" key="3">
    <source>
        <dbReference type="EMBL" id="MDC0675215.1"/>
    </source>
</evidence>
<keyword evidence="2" id="KW-0732">Signal</keyword>
<feature type="chain" id="PRO_5047530706" description="MYXO-CTERM domain-containing protein" evidence="2">
    <location>
        <begin position="25"/>
        <end position="111"/>
    </location>
</feature>
<sequence>MIRPLAVAVVFLAPLAVAVPGNLAAEVEPAWATTPTTTDTSGSGTTADASTGDATGTTGGAGDSDATSDTATMPPVYEACGCASAGEAGGWAALALLFTSGSRCRRRRPTR</sequence>
<evidence type="ECO:0000256" key="2">
    <source>
        <dbReference type="SAM" id="SignalP"/>
    </source>
</evidence>
<organism evidence="3 4">
    <name type="scientific">Nannocystis radixulma</name>
    <dbReference type="NCBI Taxonomy" id="2995305"/>
    <lineage>
        <taxon>Bacteria</taxon>
        <taxon>Pseudomonadati</taxon>
        <taxon>Myxococcota</taxon>
        <taxon>Polyangia</taxon>
        <taxon>Nannocystales</taxon>
        <taxon>Nannocystaceae</taxon>
        <taxon>Nannocystis</taxon>
    </lineage>
</organism>
<dbReference type="EMBL" id="JAQNDN010000027">
    <property type="protein sequence ID" value="MDC0675215.1"/>
    <property type="molecule type" value="Genomic_DNA"/>
</dbReference>
<protein>
    <recommendedName>
        <fullName evidence="5">MYXO-CTERM domain-containing protein</fullName>
    </recommendedName>
</protein>
<accession>A0ABT5BM20</accession>
<feature type="region of interest" description="Disordered" evidence="1">
    <location>
        <begin position="27"/>
        <end position="70"/>
    </location>
</feature>
<gene>
    <name evidence="3" type="ORF">POL58_46160</name>
</gene>
<evidence type="ECO:0000256" key="1">
    <source>
        <dbReference type="SAM" id="MobiDB-lite"/>
    </source>
</evidence>
<dbReference type="Proteomes" id="UP001217838">
    <property type="component" value="Unassembled WGS sequence"/>
</dbReference>
<name>A0ABT5BM20_9BACT</name>
<feature type="signal peptide" evidence="2">
    <location>
        <begin position="1"/>
        <end position="24"/>
    </location>
</feature>
<evidence type="ECO:0000313" key="4">
    <source>
        <dbReference type="Proteomes" id="UP001217838"/>
    </source>
</evidence>
<reference evidence="3 4" key="1">
    <citation type="submission" date="2022-11" db="EMBL/GenBank/DDBJ databases">
        <title>Minimal conservation of predation-associated metabolite biosynthetic gene clusters underscores biosynthetic potential of Myxococcota including descriptions for ten novel species: Archangium lansinium sp. nov., Myxococcus landrumus sp. nov., Nannocystis bai.</title>
        <authorList>
            <person name="Ahearne A."/>
            <person name="Stevens C."/>
            <person name="Dowd S."/>
        </authorList>
    </citation>
    <scope>NUCLEOTIDE SEQUENCE [LARGE SCALE GENOMIC DNA]</scope>
    <source>
        <strain evidence="3 4">NCELM</strain>
    </source>
</reference>